<keyword evidence="3" id="KW-0238">DNA-binding</keyword>
<dbReference type="OrthoDB" id="667970at2"/>
<gene>
    <name evidence="5" type="ORF">MYP_2793</name>
</gene>
<dbReference type="eggNOG" id="COG0732">
    <property type="taxonomic scope" value="Bacteria"/>
</dbReference>
<dbReference type="Proteomes" id="UP000030185">
    <property type="component" value="Unassembled WGS sequence"/>
</dbReference>
<dbReference type="GO" id="GO:0003677">
    <property type="term" value="F:DNA binding"/>
    <property type="evidence" value="ECO:0007669"/>
    <property type="project" value="UniProtKB-KW"/>
</dbReference>
<dbReference type="EMBL" id="BBLT01000005">
    <property type="protein sequence ID" value="GAL85564.1"/>
    <property type="molecule type" value="Genomic_DNA"/>
</dbReference>
<reference evidence="5 6" key="1">
    <citation type="submission" date="2014-09" db="EMBL/GenBank/DDBJ databases">
        <title>Sporocytophaga myxococcoides PG-01 genome sequencing.</title>
        <authorList>
            <person name="Liu L."/>
            <person name="Gao P.J."/>
            <person name="Chen G.J."/>
            <person name="Wang L.S."/>
        </authorList>
    </citation>
    <scope>NUCLEOTIDE SEQUENCE [LARGE SCALE GENOMIC DNA]</scope>
    <source>
        <strain evidence="5 6">PG-01</strain>
    </source>
</reference>
<organism evidence="5 6">
    <name type="scientific">Sporocytophaga myxococcoides</name>
    <dbReference type="NCBI Taxonomy" id="153721"/>
    <lineage>
        <taxon>Bacteria</taxon>
        <taxon>Pseudomonadati</taxon>
        <taxon>Bacteroidota</taxon>
        <taxon>Cytophagia</taxon>
        <taxon>Cytophagales</taxon>
        <taxon>Cytophagaceae</taxon>
        <taxon>Sporocytophaga</taxon>
    </lineage>
</organism>
<evidence type="ECO:0000256" key="2">
    <source>
        <dbReference type="ARBA" id="ARBA00022747"/>
    </source>
</evidence>
<evidence type="ECO:0000256" key="3">
    <source>
        <dbReference type="ARBA" id="ARBA00023125"/>
    </source>
</evidence>
<dbReference type="AlphaFoldDB" id="A0A098LGI0"/>
<dbReference type="InterPro" id="IPR000055">
    <property type="entry name" value="Restrct_endonuc_typeI_TRD"/>
</dbReference>
<sequence>MKKQASGSKLSERKKQENWEETRLQFLSTIKNSNVDKKAEENEDHVLLCNYVDVYYNDFITSEISFMPASATKEEISKFQILKGDVIITKDSESADDIGIPALVDEVLDNVICGYHLSLIRPSKDICPLYLLYFFQSTYAQSYFEIYANGVTRFGLPLYAIKKIPILHPKYESQVLIAEYLQSKTAQIDALISKKEELLKLLAEKRTALITKAVTKGLNPDVKMQDSGVEWLGEIPEHWEVKKIKFVANCNVDKLPDNTDPDFEIRYVDISSVNFDHGITNKEDYVFEKAPSRARRRVTNGDTIVSTVRTYLKAIAYVESPEPNLIVSTGFAVLSPKSNFISSKFFSYLLKSQPFIQYVMANSNGVSYPAINPSSIMDFYMVIPPFKEQNDIEQKVEGILSSSVLIESKIIKAIEQLKEYRTALITHAVTGKLDLSKYQSEEEAS</sequence>
<proteinExistence type="inferred from homology"/>
<dbReference type="PANTHER" id="PTHR43140:SF1">
    <property type="entry name" value="TYPE I RESTRICTION ENZYME ECOKI SPECIFICITY SUBUNIT"/>
    <property type="match status" value="1"/>
</dbReference>
<keyword evidence="2" id="KW-0680">Restriction system</keyword>
<dbReference type="Gene3D" id="3.90.220.20">
    <property type="entry name" value="DNA methylase specificity domains"/>
    <property type="match status" value="2"/>
</dbReference>
<feature type="domain" description="Type I restriction modification DNA specificity" evidence="4">
    <location>
        <begin position="17"/>
        <end position="198"/>
    </location>
</feature>
<feature type="domain" description="Type I restriction modification DNA specificity" evidence="4">
    <location>
        <begin position="236"/>
        <end position="416"/>
    </location>
</feature>
<keyword evidence="5" id="KW-0378">Hydrolase</keyword>
<evidence type="ECO:0000313" key="6">
    <source>
        <dbReference type="Proteomes" id="UP000030185"/>
    </source>
</evidence>
<keyword evidence="6" id="KW-1185">Reference proteome</keyword>
<name>A0A098LGI0_9BACT</name>
<evidence type="ECO:0000259" key="4">
    <source>
        <dbReference type="Pfam" id="PF01420"/>
    </source>
</evidence>
<comment type="caution">
    <text evidence="5">The sequence shown here is derived from an EMBL/GenBank/DDBJ whole genome shotgun (WGS) entry which is preliminary data.</text>
</comment>
<accession>A0A098LGI0</accession>
<comment type="similarity">
    <text evidence="1">Belongs to the type-I restriction system S methylase family.</text>
</comment>
<keyword evidence="5" id="KW-0540">Nuclease</keyword>
<keyword evidence="5" id="KW-0255">Endonuclease</keyword>
<dbReference type="STRING" id="153721.MYP_2793"/>
<dbReference type="REBASE" id="98084">
    <property type="entry name" value="S.SmyPG01ORF2792P"/>
</dbReference>
<dbReference type="InterPro" id="IPR044946">
    <property type="entry name" value="Restrct_endonuc_typeI_TRD_sf"/>
</dbReference>
<dbReference type="Pfam" id="PF01420">
    <property type="entry name" value="Methylase_S"/>
    <property type="match status" value="2"/>
</dbReference>
<evidence type="ECO:0000256" key="1">
    <source>
        <dbReference type="ARBA" id="ARBA00010923"/>
    </source>
</evidence>
<evidence type="ECO:0000313" key="5">
    <source>
        <dbReference type="EMBL" id="GAL85564.1"/>
    </source>
</evidence>
<dbReference type="SUPFAM" id="SSF116734">
    <property type="entry name" value="DNA methylase specificity domain"/>
    <property type="match status" value="2"/>
</dbReference>
<dbReference type="RefSeq" id="WP_052430197.1">
    <property type="nucleotide sequence ID" value="NZ_BBLT01000005.1"/>
</dbReference>
<dbReference type="PANTHER" id="PTHR43140">
    <property type="entry name" value="TYPE-1 RESTRICTION ENZYME ECOKI SPECIFICITY PROTEIN"/>
    <property type="match status" value="1"/>
</dbReference>
<protein>
    <submittedName>
        <fullName evidence="5">Putative restriction endonuclease</fullName>
    </submittedName>
</protein>
<dbReference type="InterPro" id="IPR051212">
    <property type="entry name" value="Type-I_RE_S_subunit"/>
</dbReference>
<dbReference type="GO" id="GO:0009307">
    <property type="term" value="P:DNA restriction-modification system"/>
    <property type="evidence" value="ECO:0007669"/>
    <property type="project" value="UniProtKB-KW"/>
</dbReference>
<dbReference type="GO" id="GO:0004519">
    <property type="term" value="F:endonuclease activity"/>
    <property type="evidence" value="ECO:0007669"/>
    <property type="project" value="UniProtKB-KW"/>
</dbReference>